<sequence>MSPSIRTSNLQNFLRSMTPIVPSKTLSQDDGVHEELNKKNGKIEETYPSEYFTLGDLWKSFDEWSAYGVGTPVILENRRIVMQYYVPFLSQKGEALEFESSSTDGLTTESSDKLSSRSLSDNSIKTSSDGISASAAAAADSTTETSLLGDLCFQYQELLSPYRRLPFIEKILELARVYPALLTLKSVDLSPASWMSICWHPIYHIPAKGNVKDLGASFLTYHTLSSSYQDSLLENDKNGGKENICCENKSENGIYLHPFGLATFRMQGDVWINQGKNDHEILIDLHSAADSWLKQLNFDHHDFNFFNIHSNHDQVAL</sequence>
<gene>
    <name evidence="1" type="ORF">M9H77_06201</name>
</gene>
<comment type="caution">
    <text evidence="1">The sequence shown here is derived from an EMBL/GenBank/DDBJ whole genome shotgun (WGS) entry which is preliminary data.</text>
</comment>
<keyword evidence="2" id="KW-1185">Reference proteome</keyword>
<organism evidence="1 2">
    <name type="scientific">Catharanthus roseus</name>
    <name type="common">Madagascar periwinkle</name>
    <name type="synonym">Vinca rosea</name>
    <dbReference type="NCBI Taxonomy" id="4058"/>
    <lineage>
        <taxon>Eukaryota</taxon>
        <taxon>Viridiplantae</taxon>
        <taxon>Streptophyta</taxon>
        <taxon>Embryophyta</taxon>
        <taxon>Tracheophyta</taxon>
        <taxon>Spermatophyta</taxon>
        <taxon>Magnoliopsida</taxon>
        <taxon>eudicotyledons</taxon>
        <taxon>Gunneridae</taxon>
        <taxon>Pentapetalae</taxon>
        <taxon>asterids</taxon>
        <taxon>lamiids</taxon>
        <taxon>Gentianales</taxon>
        <taxon>Apocynaceae</taxon>
        <taxon>Rauvolfioideae</taxon>
        <taxon>Vinceae</taxon>
        <taxon>Catharanthinae</taxon>
        <taxon>Catharanthus</taxon>
    </lineage>
</organism>
<evidence type="ECO:0000313" key="2">
    <source>
        <dbReference type="Proteomes" id="UP001060085"/>
    </source>
</evidence>
<protein>
    <submittedName>
        <fullName evidence="1">Uncharacterized protein</fullName>
    </submittedName>
</protein>
<reference evidence="2" key="1">
    <citation type="journal article" date="2023" name="Nat. Plants">
        <title>Single-cell RNA sequencing provides a high-resolution roadmap for understanding the multicellular compartmentation of specialized metabolism.</title>
        <authorList>
            <person name="Sun S."/>
            <person name="Shen X."/>
            <person name="Li Y."/>
            <person name="Li Y."/>
            <person name="Wang S."/>
            <person name="Li R."/>
            <person name="Zhang H."/>
            <person name="Shen G."/>
            <person name="Guo B."/>
            <person name="Wei J."/>
            <person name="Xu J."/>
            <person name="St-Pierre B."/>
            <person name="Chen S."/>
            <person name="Sun C."/>
        </authorList>
    </citation>
    <scope>NUCLEOTIDE SEQUENCE [LARGE SCALE GENOMIC DNA]</scope>
</reference>
<dbReference type="EMBL" id="CM044702">
    <property type="protein sequence ID" value="KAI5675251.1"/>
    <property type="molecule type" value="Genomic_DNA"/>
</dbReference>
<dbReference type="Proteomes" id="UP001060085">
    <property type="component" value="Linkage Group LG02"/>
</dbReference>
<evidence type="ECO:0000313" key="1">
    <source>
        <dbReference type="EMBL" id="KAI5675251.1"/>
    </source>
</evidence>
<proteinExistence type="predicted"/>
<accession>A0ACC0BRM3</accession>
<name>A0ACC0BRM3_CATRO</name>